<evidence type="ECO:0000313" key="4">
    <source>
        <dbReference type="Proteomes" id="UP000657385"/>
    </source>
</evidence>
<comment type="caution">
    <text evidence="3">The sequence shown here is derived from an EMBL/GenBank/DDBJ whole genome shotgun (WGS) entry which is preliminary data.</text>
</comment>
<dbReference type="CDD" id="cd00093">
    <property type="entry name" value="HTH_XRE"/>
    <property type="match status" value="1"/>
</dbReference>
<name>A0A931BE76_9ACTN</name>
<feature type="compositionally biased region" description="Pro residues" evidence="1">
    <location>
        <begin position="90"/>
        <end position="104"/>
    </location>
</feature>
<dbReference type="InterPro" id="IPR001387">
    <property type="entry name" value="Cro/C1-type_HTH"/>
</dbReference>
<proteinExistence type="predicted"/>
<dbReference type="Pfam" id="PF13560">
    <property type="entry name" value="HTH_31"/>
    <property type="match status" value="1"/>
</dbReference>
<feature type="domain" description="HTH cro/C1-type" evidence="2">
    <location>
        <begin position="11"/>
        <end position="66"/>
    </location>
</feature>
<evidence type="ECO:0000256" key="1">
    <source>
        <dbReference type="SAM" id="MobiDB-lite"/>
    </source>
</evidence>
<dbReference type="SUPFAM" id="SSF47413">
    <property type="entry name" value="lambda repressor-like DNA-binding domains"/>
    <property type="match status" value="1"/>
</dbReference>
<accession>A0A931BE76</accession>
<keyword evidence="4" id="KW-1185">Reference proteome</keyword>
<evidence type="ECO:0000259" key="2">
    <source>
        <dbReference type="SMART" id="SM00530"/>
    </source>
</evidence>
<dbReference type="RefSeq" id="WP_196198468.1">
    <property type="nucleotide sequence ID" value="NZ_JADPRT010000024.1"/>
</dbReference>
<dbReference type="InterPro" id="IPR021224">
    <property type="entry name" value="DUF2690"/>
</dbReference>
<dbReference type="Proteomes" id="UP000657385">
    <property type="component" value="Unassembled WGS sequence"/>
</dbReference>
<dbReference type="EMBL" id="JADPRT010000024">
    <property type="protein sequence ID" value="MBF9073632.1"/>
    <property type="molecule type" value="Genomic_DNA"/>
</dbReference>
<evidence type="ECO:0000313" key="3">
    <source>
        <dbReference type="EMBL" id="MBF9073632.1"/>
    </source>
</evidence>
<dbReference type="AlphaFoldDB" id="A0A931BE76"/>
<dbReference type="InterPro" id="IPR010982">
    <property type="entry name" value="Lambda_DNA-bd_dom_sf"/>
</dbReference>
<organism evidence="3 4">
    <name type="scientific">Streptacidiphilus fuscans</name>
    <dbReference type="NCBI Taxonomy" id="2789292"/>
    <lineage>
        <taxon>Bacteria</taxon>
        <taxon>Bacillati</taxon>
        <taxon>Actinomycetota</taxon>
        <taxon>Actinomycetes</taxon>
        <taxon>Kitasatosporales</taxon>
        <taxon>Streptomycetaceae</taxon>
        <taxon>Streptacidiphilus</taxon>
    </lineage>
</organism>
<dbReference type="SMART" id="SM00530">
    <property type="entry name" value="HTH_XRE"/>
    <property type="match status" value="1"/>
</dbReference>
<dbReference type="GO" id="GO:0003677">
    <property type="term" value="F:DNA binding"/>
    <property type="evidence" value="ECO:0007669"/>
    <property type="project" value="InterPro"/>
</dbReference>
<reference evidence="3" key="1">
    <citation type="submission" date="2020-11" db="EMBL/GenBank/DDBJ databases">
        <title>Isolation and identification of active actinomycetes.</title>
        <authorList>
            <person name="Yu B."/>
        </authorList>
    </citation>
    <scope>NUCLEOTIDE SEQUENCE</scope>
    <source>
        <strain evidence="3">NEAU-YB345</strain>
    </source>
</reference>
<gene>
    <name evidence="3" type="ORF">I2501_37030</name>
</gene>
<dbReference type="Pfam" id="PF10901">
    <property type="entry name" value="DUF2690"/>
    <property type="match status" value="1"/>
</dbReference>
<feature type="region of interest" description="Disordered" evidence="1">
    <location>
        <begin position="80"/>
        <end position="104"/>
    </location>
</feature>
<protein>
    <submittedName>
        <fullName evidence="3">DUF2690 domain-containing protein</fullName>
    </submittedName>
</protein>
<sequence length="287" mass="29658">MRGSARRLTEELRSIKDRSGLSLTQIGTRTHYSKASWERWFNGKRVITEQALESLAANVDERARLLQPLLALAAQETGGDVSEPVAEAPTPAPAPARVPAPAPSAAPIRRWSEHLRRLTGSSAARTGAIAVVSALLGAVGGAWLMSATSPSASHTAASADSTPVVVPVSASAPPTCQGVGCAGKDPQSTGCVSDVRDLITQNIGTMVIYLHYSARCKAAWGALTDGARGDTATIATSTGDHQTALVHWGYDNYSMMVDAGTSGATLQVCGTQPAGHGCTPTVPVPVP</sequence>